<feature type="active site" evidence="6">
    <location>
        <position position="35"/>
    </location>
</feature>
<keyword evidence="7" id="KW-0645">Protease</keyword>
<evidence type="ECO:0000256" key="1">
    <source>
        <dbReference type="ARBA" id="ARBA00000677"/>
    </source>
</evidence>
<dbReference type="Gene3D" id="2.10.109.10">
    <property type="entry name" value="Umud Fragment, subunit A"/>
    <property type="match status" value="1"/>
</dbReference>
<dbReference type="GO" id="GO:0010027">
    <property type="term" value="P:thylakoid membrane organization"/>
    <property type="evidence" value="ECO:0007669"/>
    <property type="project" value="TreeGrafter"/>
</dbReference>
<dbReference type="GO" id="GO:0016020">
    <property type="term" value="C:membrane"/>
    <property type="evidence" value="ECO:0007669"/>
    <property type="project" value="UniProtKB-SubCell"/>
</dbReference>
<dbReference type="InterPro" id="IPR019757">
    <property type="entry name" value="Pept_S26A_signal_pept_1_Lys-AS"/>
</dbReference>
<evidence type="ECO:0000259" key="8">
    <source>
        <dbReference type="Pfam" id="PF10502"/>
    </source>
</evidence>
<evidence type="ECO:0000256" key="2">
    <source>
        <dbReference type="ARBA" id="ARBA00009370"/>
    </source>
</evidence>
<protein>
    <recommendedName>
        <fullName evidence="4 7">Signal peptidase I</fullName>
        <ecNumber evidence="3 7">3.4.21.89</ecNumber>
    </recommendedName>
</protein>
<dbReference type="GO" id="GO:0004252">
    <property type="term" value="F:serine-type endopeptidase activity"/>
    <property type="evidence" value="ECO:0007669"/>
    <property type="project" value="InterPro"/>
</dbReference>
<evidence type="ECO:0000313" key="9">
    <source>
        <dbReference type="EMBL" id="MBK6973923.1"/>
    </source>
</evidence>
<accession>A0A9D7E521</accession>
<name>A0A9D7E521_9PROT</name>
<dbReference type="GO" id="GO:0006465">
    <property type="term" value="P:signal peptide processing"/>
    <property type="evidence" value="ECO:0007669"/>
    <property type="project" value="InterPro"/>
</dbReference>
<gene>
    <name evidence="9" type="primary">lepB</name>
    <name evidence="9" type="ORF">IPH26_13665</name>
</gene>
<evidence type="ECO:0000256" key="3">
    <source>
        <dbReference type="ARBA" id="ARBA00013208"/>
    </source>
</evidence>
<dbReference type="NCBIfam" id="TIGR02227">
    <property type="entry name" value="sigpep_I_bact"/>
    <property type="match status" value="1"/>
</dbReference>
<dbReference type="EMBL" id="JADJEV010000004">
    <property type="protein sequence ID" value="MBK6973923.1"/>
    <property type="molecule type" value="Genomic_DNA"/>
</dbReference>
<evidence type="ECO:0000256" key="4">
    <source>
        <dbReference type="ARBA" id="ARBA00019232"/>
    </source>
</evidence>
<proteinExistence type="inferred from homology"/>
<dbReference type="PANTHER" id="PTHR43390:SF1">
    <property type="entry name" value="CHLOROPLAST PROCESSING PEPTIDASE"/>
    <property type="match status" value="1"/>
</dbReference>
<sequence>MKIWLRQNRGFVIFLLCFGFFRTAIADWNPIPSGSMRPTLLEGDVVLVNRLAYDFKLPLTDTSIARLGEPRRGDIVTFSSPKDGTRLIKRIVATPGDRIELRDDVLLINGEAAVYEGRSMLSELFGHDVQVEALRATERVGGSRRTVQFLSGVAARRSLAPTTVPADSYFVMGDNRDNSADSRYFGFVPRRLLIGRAHHVLLSADITGDWLPRIERTGQALR</sequence>
<dbReference type="InterPro" id="IPR019758">
    <property type="entry name" value="Pept_S26A_signal_pept_1_CS"/>
</dbReference>
<dbReference type="PRINTS" id="PR00727">
    <property type="entry name" value="LEADERPTASE"/>
</dbReference>
<evidence type="ECO:0000256" key="7">
    <source>
        <dbReference type="RuleBase" id="RU362042"/>
    </source>
</evidence>
<dbReference type="InterPro" id="IPR036286">
    <property type="entry name" value="LexA/Signal_pep-like_sf"/>
</dbReference>
<comment type="catalytic activity">
    <reaction evidence="1 7">
        <text>Cleavage of hydrophobic, N-terminal signal or leader sequences from secreted and periplasmic proteins.</text>
        <dbReference type="EC" id="3.4.21.89"/>
    </reaction>
</comment>
<dbReference type="PANTHER" id="PTHR43390">
    <property type="entry name" value="SIGNAL PEPTIDASE I"/>
    <property type="match status" value="1"/>
</dbReference>
<evidence type="ECO:0000256" key="5">
    <source>
        <dbReference type="ARBA" id="ARBA00022801"/>
    </source>
</evidence>
<comment type="subcellular location">
    <subcellularLocation>
        <location evidence="7">Membrane</location>
        <topology evidence="7">Single-pass type II membrane protein</topology>
    </subcellularLocation>
</comment>
<dbReference type="Proteomes" id="UP000807785">
    <property type="component" value="Unassembled WGS sequence"/>
</dbReference>
<keyword evidence="5 7" id="KW-0378">Hydrolase</keyword>
<evidence type="ECO:0000313" key="10">
    <source>
        <dbReference type="Proteomes" id="UP000807785"/>
    </source>
</evidence>
<comment type="similarity">
    <text evidence="2 7">Belongs to the peptidase S26 family.</text>
</comment>
<dbReference type="EC" id="3.4.21.89" evidence="3 7"/>
<dbReference type="GO" id="GO:0009003">
    <property type="term" value="F:signal peptidase activity"/>
    <property type="evidence" value="ECO:0007669"/>
    <property type="project" value="UniProtKB-EC"/>
</dbReference>
<dbReference type="SUPFAM" id="SSF51306">
    <property type="entry name" value="LexA/Signal peptidase"/>
    <property type="match status" value="1"/>
</dbReference>
<dbReference type="AlphaFoldDB" id="A0A9D7E521"/>
<evidence type="ECO:0000256" key="6">
    <source>
        <dbReference type="PIRSR" id="PIRSR600223-1"/>
    </source>
</evidence>
<comment type="caution">
    <text evidence="9">The sequence shown here is derived from an EMBL/GenBank/DDBJ whole genome shotgun (WGS) entry which is preliminary data.</text>
</comment>
<feature type="active site" evidence="6">
    <location>
        <position position="89"/>
    </location>
</feature>
<dbReference type="PROSITE" id="PS00760">
    <property type="entry name" value="SPASE_I_2"/>
    <property type="match status" value="1"/>
</dbReference>
<dbReference type="InterPro" id="IPR000223">
    <property type="entry name" value="Pept_S26A_signal_pept_1"/>
</dbReference>
<dbReference type="PROSITE" id="PS00761">
    <property type="entry name" value="SPASE_I_3"/>
    <property type="match status" value="1"/>
</dbReference>
<reference evidence="9" key="1">
    <citation type="submission" date="2020-10" db="EMBL/GenBank/DDBJ databases">
        <title>Connecting structure to function with the recovery of over 1000 high-quality activated sludge metagenome-assembled genomes encoding full-length rRNA genes using long-read sequencing.</title>
        <authorList>
            <person name="Singleton C.M."/>
            <person name="Petriglieri F."/>
            <person name="Kristensen J.M."/>
            <person name="Kirkegaard R.H."/>
            <person name="Michaelsen T.Y."/>
            <person name="Andersen M.H."/>
            <person name="Karst S.M."/>
            <person name="Dueholm M.S."/>
            <person name="Nielsen P.H."/>
            <person name="Albertsen M."/>
        </authorList>
    </citation>
    <scope>NUCLEOTIDE SEQUENCE</scope>
    <source>
        <strain evidence="9">Bjer_18-Q3-R1-45_BAT3C.347</strain>
    </source>
</reference>
<organism evidence="9 10">
    <name type="scientific">Candidatus Methylophosphatis roskildensis</name>
    <dbReference type="NCBI Taxonomy" id="2899263"/>
    <lineage>
        <taxon>Bacteria</taxon>
        <taxon>Pseudomonadati</taxon>
        <taxon>Pseudomonadota</taxon>
        <taxon>Betaproteobacteria</taxon>
        <taxon>Nitrosomonadales</taxon>
        <taxon>Sterolibacteriaceae</taxon>
        <taxon>Candidatus Methylophosphatis</taxon>
    </lineage>
</organism>
<dbReference type="Pfam" id="PF10502">
    <property type="entry name" value="Peptidase_S26"/>
    <property type="match status" value="1"/>
</dbReference>
<dbReference type="InterPro" id="IPR019533">
    <property type="entry name" value="Peptidase_S26"/>
</dbReference>
<dbReference type="CDD" id="cd06530">
    <property type="entry name" value="S26_SPase_I"/>
    <property type="match status" value="1"/>
</dbReference>
<feature type="domain" description="Peptidase S26" evidence="8">
    <location>
        <begin position="11"/>
        <end position="200"/>
    </location>
</feature>